<evidence type="ECO:0000259" key="2">
    <source>
        <dbReference type="PROSITE" id="PS51725"/>
    </source>
</evidence>
<dbReference type="EMBL" id="AP022588">
    <property type="protein sequence ID" value="BBY26190.1"/>
    <property type="molecule type" value="Genomic_DNA"/>
</dbReference>
<dbReference type="PANTHER" id="PTHR34474:SF2">
    <property type="entry name" value="SIGNAL TRANSDUCTION PROTEIN TRAP"/>
    <property type="match status" value="1"/>
</dbReference>
<sequence>MHQDHRLAPPAPVGEKSAAHGGNTANHPRGNLGAMPANAVVKINAIDVPADAGPELEKRFANRAHAVDGQPGFLGFQLLRPIKGENRYFVVTQWESEEAFQAWASGPAVEAHAGQRANPVATGASLLEFEVVLDVQRSEA</sequence>
<dbReference type="PROSITE" id="PS51725">
    <property type="entry name" value="ABM"/>
    <property type="match status" value="1"/>
</dbReference>
<dbReference type="Pfam" id="PF03992">
    <property type="entry name" value="ABM"/>
    <property type="match status" value="1"/>
</dbReference>
<name>A0A7I7QJ87_9MYCO</name>
<feature type="domain" description="ABM" evidence="2">
    <location>
        <begin position="40"/>
        <end position="129"/>
    </location>
</feature>
<evidence type="ECO:0000256" key="1">
    <source>
        <dbReference type="SAM" id="MobiDB-lite"/>
    </source>
</evidence>
<evidence type="ECO:0000313" key="3">
    <source>
        <dbReference type="EMBL" id="BBY26190.1"/>
    </source>
</evidence>
<dbReference type="Gene3D" id="3.30.70.100">
    <property type="match status" value="1"/>
</dbReference>
<proteinExistence type="predicted"/>
<dbReference type="InterPro" id="IPR011008">
    <property type="entry name" value="Dimeric_a/b-barrel"/>
</dbReference>
<dbReference type="SUPFAM" id="SSF54909">
    <property type="entry name" value="Dimeric alpha+beta barrel"/>
    <property type="match status" value="1"/>
</dbReference>
<dbReference type="InterPro" id="IPR007138">
    <property type="entry name" value="ABM_dom"/>
</dbReference>
<dbReference type="KEGG" id="msei:MSEDJ_02860"/>
<dbReference type="AlphaFoldDB" id="A0A7I7QJ87"/>
<gene>
    <name evidence="3" type="ORF">MSEDJ_02860</name>
</gene>
<feature type="region of interest" description="Disordered" evidence="1">
    <location>
        <begin position="1"/>
        <end position="31"/>
    </location>
</feature>
<dbReference type="InterPro" id="IPR050404">
    <property type="entry name" value="Heme-degrading_MO"/>
</dbReference>
<keyword evidence="4" id="KW-1185">Reference proteome</keyword>
<dbReference type="Proteomes" id="UP000467193">
    <property type="component" value="Chromosome"/>
</dbReference>
<organism evidence="3 4">
    <name type="scientific">Mycolicibacterium sediminis</name>
    <dbReference type="NCBI Taxonomy" id="1286180"/>
    <lineage>
        <taxon>Bacteria</taxon>
        <taxon>Bacillati</taxon>
        <taxon>Actinomycetota</taxon>
        <taxon>Actinomycetes</taxon>
        <taxon>Mycobacteriales</taxon>
        <taxon>Mycobacteriaceae</taxon>
        <taxon>Mycolicibacterium</taxon>
    </lineage>
</organism>
<evidence type="ECO:0000313" key="4">
    <source>
        <dbReference type="Proteomes" id="UP000467193"/>
    </source>
</evidence>
<dbReference type="PANTHER" id="PTHR34474">
    <property type="entry name" value="SIGNAL TRANSDUCTION PROTEIN TRAP"/>
    <property type="match status" value="1"/>
</dbReference>
<accession>A0A7I7QJ87</accession>
<reference evidence="3 4" key="1">
    <citation type="journal article" date="2019" name="Emerg. Microbes Infect.">
        <title>Comprehensive subspecies identification of 175 nontuberculous mycobacteria species based on 7547 genomic profiles.</title>
        <authorList>
            <person name="Matsumoto Y."/>
            <person name="Kinjo T."/>
            <person name="Motooka D."/>
            <person name="Nabeya D."/>
            <person name="Jung N."/>
            <person name="Uechi K."/>
            <person name="Horii T."/>
            <person name="Iida T."/>
            <person name="Fujita J."/>
            <person name="Nakamura S."/>
        </authorList>
    </citation>
    <scope>NUCLEOTIDE SEQUENCE [LARGE SCALE GENOMIC DNA]</scope>
    <source>
        <strain evidence="3 4">JCM 17899</strain>
    </source>
</reference>
<protein>
    <recommendedName>
        <fullName evidence="2">ABM domain-containing protein</fullName>
    </recommendedName>
</protein>